<protein>
    <submittedName>
        <fullName evidence="2">Uncharacterized protein</fullName>
    </submittedName>
</protein>
<dbReference type="AlphaFoldDB" id="A0A9P8Q6E1"/>
<organism evidence="2 3">
    <name type="scientific">Wickerhamomyces pijperi</name>
    <name type="common">Yeast</name>
    <name type="synonym">Pichia pijperi</name>
    <dbReference type="NCBI Taxonomy" id="599730"/>
    <lineage>
        <taxon>Eukaryota</taxon>
        <taxon>Fungi</taxon>
        <taxon>Dikarya</taxon>
        <taxon>Ascomycota</taxon>
        <taxon>Saccharomycotina</taxon>
        <taxon>Saccharomycetes</taxon>
        <taxon>Phaffomycetales</taxon>
        <taxon>Wickerhamomycetaceae</taxon>
        <taxon>Wickerhamomyces</taxon>
    </lineage>
</organism>
<accession>A0A9P8Q6E1</accession>
<feature type="chain" id="PRO_5040497412" evidence="1">
    <location>
        <begin position="21"/>
        <end position="120"/>
    </location>
</feature>
<proteinExistence type="predicted"/>
<reference evidence="2" key="2">
    <citation type="submission" date="2021-01" db="EMBL/GenBank/DDBJ databases">
        <authorList>
            <person name="Schikora-Tamarit M.A."/>
        </authorList>
    </citation>
    <scope>NUCLEOTIDE SEQUENCE</scope>
    <source>
        <strain evidence="2">CBS2887</strain>
    </source>
</reference>
<dbReference type="EMBL" id="JAEUBG010002926">
    <property type="protein sequence ID" value="KAH3683815.1"/>
    <property type="molecule type" value="Genomic_DNA"/>
</dbReference>
<reference evidence="2" key="1">
    <citation type="journal article" date="2021" name="Open Biol.">
        <title>Shared evolutionary footprints suggest mitochondrial oxidative damage underlies multiple complex I losses in fungi.</title>
        <authorList>
            <person name="Schikora-Tamarit M.A."/>
            <person name="Marcet-Houben M."/>
            <person name="Nosek J."/>
            <person name="Gabaldon T."/>
        </authorList>
    </citation>
    <scope>NUCLEOTIDE SEQUENCE</scope>
    <source>
        <strain evidence="2">CBS2887</strain>
    </source>
</reference>
<keyword evidence="3" id="KW-1185">Reference proteome</keyword>
<feature type="signal peptide" evidence="1">
    <location>
        <begin position="1"/>
        <end position="20"/>
    </location>
</feature>
<keyword evidence="1" id="KW-0732">Signal</keyword>
<evidence type="ECO:0000256" key="1">
    <source>
        <dbReference type="SAM" id="SignalP"/>
    </source>
</evidence>
<gene>
    <name evidence="2" type="ORF">WICPIJ_005189</name>
</gene>
<sequence>MALGLMNLISGLLFTQYTYLFVNRSPTTRTFTSDVRSVKCLPPRAWIFVRSPFLMDGSKEVEQNTRLAKGSDMIWYVDMIVNGVEYEARDRYLPYIPWFGQIKEAKLRDLGNSALFMFQK</sequence>
<evidence type="ECO:0000313" key="2">
    <source>
        <dbReference type="EMBL" id="KAH3683815.1"/>
    </source>
</evidence>
<comment type="caution">
    <text evidence="2">The sequence shown here is derived from an EMBL/GenBank/DDBJ whole genome shotgun (WGS) entry which is preliminary data.</text>
</comment>
<name>A0A9P8Q6E1_WICPI</name>
<evidence type="ECO:0000313" key="3">
    <source>
        <dbReference type="Proteomes" id="UP000774326"/>
    </source>
</evidence>
<dbReference type="Proteomes" id="UP000774326">
    <property type="component" value="Unassembled WGS sequence"/>
</dbReference>